<dbReference type="EMBL" id="BPMT01000039">
    <property type="protein sequence ID" value="GIZ95276.1"/>
    <property type="molecule type" value="Genomic_DNA"/>
</dbReference>
<dbReference type="AlphaFoldDB" id="A0AA37CKD5"/>
<evidence type="ECO:0000313" key="3">
    <source>
        <dbReference type="Proteomes" id="UP000887212"/>
    </source>
</evidence>
<dbReference type="RefSeq" id="WP_203788380.1">
    <property type="nucleotide sequence ID" value="NZ_AP024354.1"/>
</dbReference>
<reference evidence="1 4" key="1">
    <citation type="submission" date="2021-07" db="EMBL/GenBank/DDBJ databases">
        <title>Whole genome sequencing of carbapenem-resistant Pseudomonas spp. isolated in Japan.</title>
        <authorList>
            <person name="Suzuki M."/>
            <person name="Maehana S."/>
            <person name="Kitasato H."/>
        </authorList>
    </citation>
    <scope>NUCLEOTIDE SEQUENCE</scope>
    <source>
        <strain evidence="1">KAM435</strain>
        <strain evidence="2 4">KAM436</strain>
    </source>
</reference>
<evidence type="ECO:0000313" key="2">
    <source>
        <dbReference type="EMBL" id="GIZ95276.1"/>
    </source>
</evidence>
<proteinExistence type="predicted"/>
<dbReference type="Proteomes" id="UP000887228">
    <property type="component" value="Unassembled WGS sequence"/>
</dbReference>
<organism evidence="1 3">
    <name type="scientific">Aquipseudomonas alcaligenes</name>
    <name type="common">Pseudomonas alcaligenes</name>
    <dbReference type="NCBI Taxonomy" id="43263"/>
    <lineage>
        <taxon>Bacteria</taxon>
        <taxon>Pseudomonadati</taxon>
        <taxon>Pseudomonadota</taxon>
        <taxon>Gammaproteobacteria</taxon>
        <taxon>Pseudomonadales</taxon>
        <taxon>Pseudomonadaceae</taxon>
        <taxon>Aquipseudomonas</taxon>
    </lineage>
</organism>
<evidence type="ECO:0000313" key="4">
    <source>
        <dbReference type="Proteomes" id="UP000887228"/>
    </source>
</evidence>
<dbReference type="EMBL" id="BPMS01000040">
    <property type="protein sequence ID" value="GIZ90911.1"/>
    <property type="molecule type" value="Genomic_DNA"/>
</dbReference>
<sequence>MKKILLLLAIAGGGYYYYANHMQVGATSVHSYKALLEKVETAEVTRAEVIFGVNDLASSLCADSGFQTSGGYSVAECQKRYANYKEMCESRIFEGAPETYSRPEDVKAAARAYVRCVGIK</sequence>
<protein>
    <submittedName>
        <fullName evidence="1">Uncharacterized protein</fullName>
    </submittedName>
</protein>
<accession>A0AA37CKD5</accession>
<comment type="caution">
    <text evidence="1">The sequence shown here is derived from an EMBL/GenBank/DDBJ whole genome shotgun (WGS) entry which is preliminary data.</text>
</comment>
<dbReference type="Proteomes" id="UP000887212">
    <property type="component" value="Unassembled WGS sequence"/>
</dbReference>
<name>A0AA37CKD5_AQUAC</name>
<gene>
    <name evidence="1" type="ORF">KAM435_42380</name>
    <name evidence="2" type="ORF">KAM436_42440</name>
</gene>
<evidence type="ECO:0000313" key="1">
    <source>
        <dbReference type="EMBL" id="GIZ90911.1"/>
    </source>
</evidence>